<protein>
    <recommendedName>
        <fullName evidence="4">Secreted protein</fullName>
    </recommendedName>
</protein>
<evidence type="ECO:0000256" key="1">
    <source>
        <dbReference type="SAM" id="SignalP"/>
    </source>
</evidence>
<gene>
    <name evidence="2" type="ORF">C8R41DRAFT_807738</name>
</gene>
<proteinExistence type="predicted"/>
<sequence>MISVQRNIRLLSFFFSRLIMMLSAMTDLSCQTWGLFNNRKHCQMDEWLCPWTCRLWTGSHKVTAMPNRLYCGESSSTAKKMVEFKPRRPSTSLSELIVKSHGTVEKIDNFSDIMMRFGCVKCSLSMRNIICRFGYKRVQWSDEDHGTYGYPMD</sequence>
<dbReference type="Proteomes" id="UP001150217">
    <property type="component" value="Unassembled WGS sequence"/>
</dbReference>
<evidence type="ECO:0008006" key="4">
    <source>
        <dbReference type="Google" id="ProtNLM"/>
    </source>
</evidence>
<organism evidence="2 3">
    <name type="scientific">Lentinula lateritia</name>
    <dbReference type="NCBI Taxonomy" id="40482"/>
    <lineage>
        <taxon>Eukaryota</taxon>
        <taxon>Fungi</taxon>
        <taxon>Dikarya</taxon>
        <taxon>Basidiomycota</taxon>
        <taxon>Agaricomycotina</taxon>
        <taxon>Agaricomycetes</taxon>
        <taxon>Agaricomycetidae</taxon>
        <taxon>Agaricales</taxon>
        <taxon>Marasmiineae</taxon>
        <taxon>Omphalotaceae</taxon>
        <taxon>Lentinula</taxon>
    </lineage>
</organism>
<feature type="chain" id="PRO_5046930501" description="Secreted protein" evidence="1">
    <location>
        <begin position="25"/>
        <end position="153"/>
    </location>
</feature>
<evidence type="ECO:0000313" key="2">
    <source>
        <dbReference type="EMBL" id="KAJ4501016.1"/>
    </source>
</evidence>
<evidence type="ECO:0000313" key="3">
    <source>
        <dbReference type="Proteomes" id="UP001150217"/>
    </source>
</evidence>
<accession>A0ABQ8VXF9</accession>
<feature type="signal peptide" evidence="1">
    <location>
        <begin position="1"/>
        <end position="24"/>
    </location>
</feature>
<keyword evidence="1" id="KW-0732">Signal</keyword>
<reference evidence="2" key="1">
    <citation type="submission" date="2022-08" db="EMBL/GenBank/DDBJ databases">
        <title>A Global Phylogenomic Analysis of the Shiitake Genus Lentinula.</title>
        <authorList>
            <consortium name="DOE Joint Genome Institute"/>
            <person name="Sierra-Patev S."/>
            <person name="Min B."/>
            <person name="Naranjo-Ortiz M."/>
            <person name="Looney B."/>
            <person name="Konkel Z."/>
            <person name="Slot J.C."/>
            <person name="Sakamoto Y."/>
            <person name="Steenwyk J.L."/>
            <person name="Rokas A."/>
            <person name="Carro J."/>
            <person name="Camarero S."/>
            <person name="Ferreira P."/>
            <person name="Molpeceres G."/>
            <person name="Ruiz-Duenas F.J."/>
            <person name="Serrano A."/>
            <person name="Henrissat B."/>
            <person name="Drula E."/>
            <person name="Hughes K.W."/>
            <person name="Mata J.L."/>
            <person name="Ishikawa N.K."/>
            <person name="Vargas-Isla R."/>
            <person name="Ushijima S."/>
            <person name="Smith C.A."/>
            <person name="Ahrendt S."/>
            <person name="Andreopoulos W."/>
            <person name="He G."/>
            <person name="Labutti K."/>
            <person name="Lipzen A."/>
            <person name="Ng V."/>
            <person name="Riley R."/>
            <person name="Sandor L."/>
            <person name="Barry K."/>
            <person name="Martinez A.T."/>
            <person name="Xiao Y."/>
            <person name="Gibbons J.G."/>
            <person name="Terashima K."/>
            <person name="Grigoriev I.V."/>
            <person name="Hibbett D.S."/>
        </authorList>
    </citation>
    <scope>NUCLEOTIDE SEQUENCE</scope>
    <source>
        <strain evidence="2">RHP3577 ss4</strain>
    </source>
</reference>
<comment type="caution">
    <text evidence="2">The sequence shown here is derived from an EMBL/GenBank/DDBJ whole genome shotgun (WGS) entry which is preliminary data.</text>
</comment>
<name>A0ABQ8VXF9_9AGAR</name>
<dbReference type="EMBL" id="JANVFT010000003">
    <property type="protein sequence ID" value="KAJ4501016.1"/>
    <property type="molecule type" value="Genomic_DNA"/>
</dbReference>
<keyword evidence="3" id="KW-1185">Reference proteome</keyword>